<dbReference type="Proteomes" id="UP000251558">
    <property type="component" value="Unassembled WGS sequence"/>
</dbReference>
<feature type="transmembrane region" description="Helical" evidence="2">
    <location>
        <begin position="170"/>
        <end position="187"/>
    </location>
</feature>
<reference evidence="3 4" key="2">
    <citation type="submission" date="2018-07" db="EMBL/GenBank/DDBJ databases">
        <title>Diversity of Mesorhizobium strains in Brazil.</title>
        <authorList>
            <person name="Helene L.C.F."/>
            <person name="Dall'Agnol R."/>
            <person name="Delamuta J.R.M."/>
            <person name="Hungria M."/>
        </authorList>
    </citation>
    <scope>NUCLEOTIDE SEQUENCE [LARGE SCALE GENOMIC DNA]</scope>
    <source>
        <strain evidence="3 4">AC99b</strain>
    </source>
</reference>
<proteinExistence type="predicted"/>
<dbReference type="PROSITE" id="PS50005">
    <property type="entry name" value="TPR"/>
    <property type="match status" value="1"/>
</dbReference>
<reference evidence="4" key="1">
    <citation type="submission" date="2018-06" db="EMBL/GenBank/DDBJ databases">
        <authorList>
            <person name="Helene L.C."/>
            <person name="Dall'Agnol R."/>
            <person name="Delamuta J.R."/>
            <person name="Hungria M."/>
        </authorList>
    </citation>
    <scope>NUCLEOTIDE SEQUENCE [LARGE SCALE GENOMIC DNA]</scope>
    <source>
        <strain evidence="4">AC99b</strain>
    </source>
</reference>
<keyword evidence="1" id="KW-0802">TPR repeat</keyword>
<dbReference type="Gene3D" id="1.25.40.10">
    <property type="entry name" value="Tetratricopeptide repeat domain"/>
    <property type="match status" value="1"/>
</dbReference>
<keyword evidence="2" id="KW-0812">Transmembrane</keyword>
<gene>
    <name evidence="3" type="ORF">DPM33_21110</name>
</gene>
<evidence type="ECO:0000256" key="1">
    <source>
        <dbReference type="PROSITE-ProRule" id="PRU00339"/>
    </source>
</evidence>
<evidence type="ECO:0000313" key="3">
    <source>
        <dbReference type="EMBL" id="RAZ88931.1"/>
    </source>
</evidence>
<comment type="caution">
    <text evidence="3">The sequence shown here is derived from an EMBL/GenBank/DDBJ whole genome shotgun (WGS) entry which is preliminary data.</text>
</comment>
<evidence type="ECO:0000256" key="2">
    <source>
        <dbReference type="SAM" id="Phobius"/>
    </source>
</evidence>
<sequence>MEPAPPAAPAVRETLERLLASETFGRSERARRLLRYLVEREQAGEADRLKGVSIAMDVFGKDGDFDASTDAVVRVQAGRLRELLEQYFANEGIAEPVRIAIPRGGYVPSYELNAIRLPGDAKSASGNIAQRPDVLAEAAPAAAERPDLHAPGEPVAPAAPAQSLTRQLRFFWAAMVLVIVMLGVLIVRQSNAFIDGNDTASTAEAAGATGTAAQPIFDSLPLIYIAVKADGAEAARVASSLRAGLAGFDTIDFIGRDADSTRDQSADPISFVFDVVPGPAAGDVTVELQSVATGRVLLSRNLTSAESAPGVVESNTASLLTSTVPASGAIYSYIDQSDIRTSQIGCLVLDDRYYLDMNAKTHEAAYRCLEKLVSQGTKSSLVYAELASLHMEAVTAHYAYPPDATFEKAMSLAHRAVQMGPMTPHAHRAFGYLNSRLGNTDEAIRWMRKAYELNPYDLGMAAAYGYGLIFAGKYDEGTPILSHAVEAFSGHPTWWDYGLFVGAFMQGDMKKAAVASESLRTTASKSHYLAARLIGARISGRDKLASELANQLTAEFPKFAADPRATFVDRKYPADLTERLVQSLREAGIGNPS</sequence>
<keyword evidence="2" id="KW-0472">Membrane</keyword>
<dbReference type="SUPFAM" id="SSF48452">
    <property type="entry name" value="TPR-like"/>
    <property type="match status" value="1"/>
</dbReference>
<organism evidence="3 4">
    <name type="scientific">Mesorhizobium hawassense</name>
    <dbReference type="NCBI Taxonomy" id="1209954"/>
    <lineage>
        <taxon>Bacteria</taxon>
        <taxon>Pseudomonadati</taxon>
        <taxon>Pseudomonadota</taxon>
        <taxon>Alphaproteobacteria</taxon>
        <taxon>Hyphomicrobiales</taxon>
        <taxon>Phyllobacteriaceae</taxon>
        <taxon>Mesorhizobium</taxon>
    </lineage>
</organism>
<evidence type="ECO:0000313" key="4">
    <source>
        <dbReference type="Proteomes" id="UP000251558"/>
    </source>
</evidence>
<protein>
    <submittedName>
        <fullName evidence="3">Uncharacterized protein</fullName>
    </submittedName>
</protein>
<dbReference type="RefSeq" id="WP_112099362.1">
    <property type="nucleotide sequence ID" value="NZ_QMBP01000010.1"/>
</dbReference>
<dbReference type="InterPro" id="IPR019734">
    <property type="entry name" value="TPR_rpt"/>
</dbReference>
<dbReference type="OrthoDB" id="100177at2"/>
<feature type="repeat" description="TPR" evidence="1">
    <location>
        <begin position="424"/>
        <end position="457"/>
    </location>
</feature>
<keyword evidence="4" id="KW-1185">Reference proteome</keyword>
<keyword evidence="2" id="KW-1133">Transmembrane helix</keyword>
<name>A0A330HJM7_9HYPH</name>
<dbReference type="AlphaFoldDB" id="A0A330HJM7"/>
<dbReference type="InterPro" id="IPR011990">
    <property type="entry name" value="TPR-like_helical_dom_sf"/>
</dbReference>
<dbReference type="EMBL" id="QMBP01000010">
    <property type="protein sequence ID" value="RAZ88931.1"/>
    <property type="molecule type" value="Genomic_DNA"/>
</dbReference>
<accession>A0A330HJM7</accession>